<dbReference type="Proteomes" id="UP000005446">
    <property type="component" value="Unassembled WGS sequence"/>
</dbReference>
<feature type="region of interest" description="Disordered" evidence="1">
    <location>
        <begin position="65"/>
        <end position="113"/>
    </location>
</feature>
<evidence type="ECO:0000313" key="2">
    <source>
        <dbReference type="EMBL" id="EHL00949.1"/>
    </source>
</evidence>
<name>H0EKG9_GLAL7</name>
<gene>
    <name evidence="2" type="ORF">M7I_3067</name>
</gene>
<dbReference type="AlphaFoldDB" id="H0EKG9"/>
<accession>H0EKG9</accession>
<dbReference type="EMBL" id="AGUE01000069">
    <property type="protein sequence ID" value="EHL00949.1"/>
    <property type="molecule type" value="Genomic_DNA"/>
</dbReference>
<feature type="compositionally biased region" description="Basic and acidic residues" evidence="1">
    <location>
        <begin position="65"/>
        <end position="83"/>
    </location>
</feature>
<dbReference type="OrthoDB" id="10398671at2759"/>
<evidence type="ECO:0000256" key="1">
    <source>
        <dbReference type="SAM" id="MobiDB-lite"/>
    </source>
</evidence>
<evidence type="ECO:0000313" key="3">
    <source>
        <dbReference type="Proteomes" id="UP000005446"/>
    </source>
</evidence>
<keyword evidence="3" id="KW-1185">Reference proteome</keyword>
<sequence length="326" mass="35877">MSGPAYMDTLTRAISAIDVKEYKGVPEDVSEKAQEGSEISDTDSLAQFASDLEVVKLVDHIPDIDLNKGREGTSQASREETKPRRTSLLEESTATIIPSTLPEDASKESDAASTQVSNAIPKFIPEFIISKNVQPAPNTGPSADKWYLYNIHGHGFFSSHEIKEHKSFKNNGPLENVEVPEKNVSGKEVKKATYSEIVLNESKITKVVDHELVGYKVLGGKVAEERVAEKKVAEEKVSKEKVVEEQTVEDKIVQEDSNSSSNPTTSRYLALKDLVMTVQPVWGEEYSTEVIDQLPARDVNLLDNITCANAKTILVGCCTAPEIYLH</sequence>
<dbReference type="HOGENOM" id="CLU_852718_0_0_1"/>
<organism evidence="2 3">
    <name type="scientific">Glarea lozoyensis (strain ATCC 74030 / MF5533)</name>
    <dbReference type="NCBI Taxonomy" id="1104152"/>
    <lineage>
        <taxon>Eukaryota</taxon>
        <taxon>Fungi</taxon>
        <taxon>Dikarya</taxon>
        <taxon>Ascomycota</taxon>
        <taxon>Pezizomycotina</taxon>
        <taxon>Leotiomycetes</taxon>
        <taxon>Helotiales</taxon>
        <taxon>Helotiaceae</taxon>
        <taxon>Glarea</taxon>
    </lineage>
</organism>
<proteinExistence type="predicted"/>
<protein>
    <submittedName>
        <fullName evidence="2">Uncharacterized protein</fullName>
    </submittedName>
</protein>
<reference evidence="2 3" key="1">
    <citation type="journal article" date="2012" name="Eukaryot. Cell">
        <title>Genome sequence of the fungus Glarea lozoyensis: the first genome sequence of a species from the Helotiaceae family.</title>
        <authorList>
            <person name="Youssar L."/>
            <person name="Gruening B.A."/>
            <person name="Erxleben A."/>
            <person name="Guenther S."/>
            <person name="Huettel W."/>
        </authorList>
    </citation>
    <scope>NUCLEOTIDE SEQUENCE [LARGE SCALE GENOMIC DNA]</scope>
    <source>
        <strain evidence="3">ATCC 74030 / MF5533</strain>
    </source>
</reference>
<comment type="caution">
    <text evidence="2">The sequence shown here is derived from an EMBL/GenBank/DDBJ whole genome shotgun (WGS) entry which is preliminary data.</text>
</comment>
<feature type="compositionally biased region" description="Polar residues" evidence="1">
    <location>
        <begin position="89"/>
        <end position="98"/>
    </location>
</feature>
<dbReference type="InParanoid" id="H0EKG9"/>